<reference evidence="3 4" key="1">
    <citation type="journal article" date="2015" name="Nature">
        <title>rRNA introns, odd ribosomes, and small enigmatic genomes across a large radiation of phyla.</title>
        <authorList>
            <person name="Brown C.T."/>
            <person name="Hug L.A."/>
            <person name="Thomas B.C."/>
            <person name="Sharon I."/>
            <person name="Castelle C.J."/>
            <person name="Singh A."/>
            <person name="Wilkins M.J."/>
            <person name="Williams K.H."/>
            <person name="Banfield J.F."/>
        </authorList>
    </citation>
    <scope>NUCLEOTIDE SEQUENCE [LARGE SCALE GENOMIC DNA]</scope>
</reference>
<keyword evidence="1" id="KW-0472">Membrane</keyword>
<dbReference type="InterPro" id="IPR055354">
    <property type="entry name" value="DUF7507"/>
</dbReference>
<accession>A0A0G1BE03</accession>
<gene>
    <name evidence="3" type="ORF">UV42_C0024G0007</name>
</gene>
<name>A0A0G1BE03_9BACT</name>
<dbReference type="Proteomes" id="UP000033867">
    <property type="component" value="Unassembled WGS sequence"/>
</dbReference>
<keyword evidence="1" id="KW-1133">Transmembrane helix</keyword>
<dbReference type="Pfam" id="PF24346">
    <property type="entry name" value="DUF7507"/>
    <property type="match status" value="1"/>
</dbReference>
<sequence>MVGDTCSPITLISGDTNADARLDVNETWVYTCSTILTKTHTNIITATGWANGISASDIANATVVVGIPVVPPLIHVTKVPNTLVLSAGGGMVTYTNKVTNPGTVALSNVYLTDDKCGPVKYISGDMNGNSKLDTTETWVYTCQSTLAKTTVNTITASGEANGLTNKDFAIATVVVAATRTLAVPVSVVPKLPDTGVHQGEKSIPWNIIVPTSIFAMLTLFYVVRRKQTA</sequence>
<evidence type="ECO:0000313" key="4">
    <source>
        <dbReference type="Proteomes" id="UP000033867"/>
    </source>
</evidence>
<keyword evidence="1" id="KW-0812">Transmembrane</keyword>
<comment type="caution">
    <text evidence="3">The sequence shown here is derived from an EMBL/GenBank/DDBJ whole genome shotgun (WGS) entry which is preliminary data.</text>
</comment>
<feature type="transmembrane region" description="Helical" evidence="1">
    <location>
        <begin position="203"/>
        <end position="223"/>
    </location>
</feature>
<organism evidence="3 4">
    <name type="scientific">Candidatus Magasanikbacteria bacterium GW2011_GWE2_42_7</name>
    <dbReference type="NCBI Taxonomy" id="1619052"/>
    <lineage>
        <taxon>Bacteria</taxon>
        <taxon>Candidatus Magasanikiibacteriota</taxon>
    </lineage>
</organism>
<dbReference type="AlphaFoldDB" id="A0A0G1BE03"/>
<evidence type="ECO:0000313" key="3">
    <source>
        <dbReference type="EMBL" id="KKS71585.1"/>
    </source>
</evidence>
<feature type="domain" description="DUF7507" evidence="2">
    <location>
        <begin position="72"/>
        <end position="160"/>
    </location>
</feature>
<evidence type="ECO:0000259" key="2">
    <source>
        <dbReference type="Pfam" id="PF24346"/>
    </source>
</evidence>
<evidence type="ECO:0000256" key="1">
    <source>
        <dbReference type="SAM" id="Phobius"/>
    </source>
</evidence>
<dbReference type="EMBL" id="LCEK01000024">
    <property type="protein sequence ID" value="KKS71585.1"/>
    <property type="molecule type" value="Genomic_DNA"/>
</dbReference>
<dbReference type="PATRIC" id="fig|1619052.3.peg.557"/>
<proteinExistence type="predicted"/>
<protein>
    <submittedName>
        <fullName evidence="3">Conserved repeat domain protein</fullName>
    </submittedName>
</protein>